<organism evidence="2 3">
    <name type="scientific">Argiope bruennichi</name>
    <name type="common">Wasp spider</name>
    <name type="synonym">Aranea bruennichi</name>
    <dbReference type="NCBI Taxonomy" id="94029"/>
    <lineage>
        <taxon>Eukaryota</taxon>
        <taxon>Metazoa</taxon>
        <taxon>Ecdysozoa</taxon>
        <taxon>Arthropoda</taxon>
        <taxon>Chelicerata</taxon>
        <taxon>Arachnida</taxon>
        <taxon>Araneae</taxon>
        <taxon>Araneomorphae</taxon>
        <taxon>Entelegynae</taxon>
        <taxon>Araneoidea</taxon>
        <taxon>Araneidae</taxon>
        <taxon>Argiope</taxon>
    </lineage>
</organism>
<reference evidence="2" key="2">
    <citation type="submission" date="2020-06" db="EMBL/GenBank/DDBJ databases">
        <authorList>
            <person name="Sheffer M."/>
        </authorList>
    </citation>
    <scope>NUCLEOTIDE SEQUENCE</scope>
</reference>
<sequence>MGHSNRLWLKDGPPSVSLDYP</sequence>
<accession>A0A8T0EEC1</accession>
<dbReference type="EMBL" id="JABXBU010002228">
    <property type="protein sequence ID" value="KAF8769788.1"/>
    <property type="molecule type" value="Genomic_DNA"/>
</dbReference>
<name>A0A8T0EEC1_ARGBR</name>
<proteinExistence type="predicted"/>
<evidence type="ECO:0000313" key="3">
    <source>
        <dbReference type="Proteomes" id="UP000807504"/>
    </source>
</evidence>
<comment type="caution">
    <text evidence="2">The sequence shown here is derived from an EMBL/GenBank/DDBJ whole genome shotgun (WGS) entry which is preliminary data.</text>
</comment>
<dbReference type="AlphaFoldDB" id="A0A8T0EEC1"/>
<evidence type="ECO:0000313" key="2">
    <source>
        <dbReference type="EMBL" id="KAF8769788.1"/>
    </source>
</evidence>
<keyword evidence="3" id="KW-1185">Reference proteome</keyword>
<evidence type="ECO:0000256" key="1">
    <source>
        <dbReference type="SAM" id="MobiDB-lite"/>
    </source>
</evidence>
<reference evidence="2" key="1">
    <citation type="journal article" date="2020" name="bioRxiv">
        <title>Chromosome-level reference genome of the European wasp spider Argiope bruennichi: a resource for studies on range expansion and evolutionary adaptation.</title>
        <authorList>
            <person name="Sheffer M.M."/>
            <person name="Hoppe A."/>
            <person name="Krehenwinkel H."/>
            <person name="Uhl G."/>
            <person name="Kuss A.W."/>
            <person name="Jensen L."/>
            <person name="Jensen C."/>
            <person name="Gillespie R.G."/>
            <person name="Hoff K.J."/>
            <person name="Prost S."/>
        </authorList>
    </citation>
    <scope>NUCLEOTIDE SEQUENCE</scope>
</reference>
<feature type="non-terminal residue" evidence="2">
    <location>
        <position position="21"/>
    </location>
</feature>
<protein>
    <submittedName>
        <fullName evidence="2">Uncharacterized protein</fullName>
    </submittedName>
</protein>
<dbReference type="Proteomes" id="UP000807504">
    <property type="component" value="Unassembled WGS sequence"/>
</dbReference>
<gene>
    <name evidence="2" type="ORF">HNY73_017397</name>
</gene>
<feature type="region of interest" description="Disordered" evidence="1">
    <location>
        <begin position="1"/>
        <end position="21"/>
    </location>
</feature>